<evidence type="ECO:0000256" key="2">
    <source>
        <dbReference type="ARBA" id="ARBA00022490"/>
    </source>
</evidence>
<dbReference type="PANTHER" id="PTHR32328">
    <property type="entry name" value="L-SERYL-TRNA(SEC) SELENIUM TRANSFERASE"/>
    <property type="match status" value="1"/>
</dbReference>
<dbReference type="PANTHER" id="PTHR32328:SF0">
    <property type="entry name" value="L-SERYL-TRNA(SEC) SELENIUM TRANSFERASE"/>
    <property type="match status" value="1"/>
</dbReference>
<keyword evidence="5" id="KW-0648">Protein biosynthesis</keyword>
<evidence type="ECO:0000313" key="8">
    <source>
        <dbReference type="Proteomes" id="UP001168821"/>
    </source>
</evidence>
<reference evidence="7" key="1">
    <citation type="journal article" date="2023" name="G3 (Bethesda)">
        <title>Whole genome assemblies of Zophobas morio and Tenebrio molitor.</title>
        <authorList>
            <person name="Kaur S."/>
            <person name="Stinson S.A."/>
            <person name="diCenzo G.C."/>
        </authorList>
    </citation>
    <scope>NUCLEOTIDE SEQUENCE</scope>
    <source>
        <strain evidence="7">QUZm001</strain>
    </source>
</reference>
<evidence type="ECO:0000256" key="3">
    <source>
        <dbReference type="ARBA" id="ARBA00022679"/>
    </source>
</evidence>
<organism evidence="7 8">
    <name type="scientific">Zophobas morio</name>
    <dbReference type="NCBI Taxonomy" id="2755281"/>
    <lineage>
        <taxon>Eukaryota</taxon>
        <taxon>Metazoa</taxon>
        <taxon>Ecdysozoa</taxon>
        <taxon>Arthropoda</taxon>
        <taxon>Hexapoda</taxon>
        <taxon>Insecta</taxon>
        <taxon>Pterygota</taxon>
        <taxon>Neoptera</taxon>
        <taxon>Endopterygota</taxon>
        <taxon>Coleoptera</taxon>
        <taxon>Polyphaga</taxon>
        <taxon>Cucujiformia</taxon>
        <taxon>Tenebrionidae</taxon>
        <taxon>Zophobas</taxon>
    </lineage>
</organism>
<dbReference type="InterPro" id="IPR015421">
    <property type="entry name" value="PyrdxlP-dep_Trfase_major"/>
</dbReference>
<dbReference type="AlphaFoldDB" id="A0AA38HJ67"/>
<dbReference type="Gene3D" id="3.90.1150.180">
    <property type="match status" value="1"/>
</dbReference>
<dbReference type="InterPro" id="IPR015424">
    <property type="entry name" value="PyrdxlP-dep_Trfase"/>
</dbReference>
<evidence type="ECO:0000256" key="4">
    <source>
        <dbReference type="ARBA" id="ARBA00022898"/>
    </source>
</evidence>
<name>A0AA38HJ67_9CUCU</name>
<keyword evidence="2" id="KW-0963">Cytoplasm</keyword>
<dbReference type="Pfam" id="PF03841">
    <property type="entry name" value="SelA"/>
    <property type="match status" value="1"/>
</dbReference>
<dbReference type="Gene3D" id="3.40.640.10">
    <property type="entry name" value="Type I PLP-dependent aspartate aminotransferase-like (Major domain)"/>
    <property type="match status" value="1"/>
</dbReference>
<evidence type="ECO:0000256" key="5">
    <source>
        <dbReference type="ARBA" id="ARBA00022917"/>
    </source>
</evidence>
<keyword evidence="8" id="KW-1185">Reference proteome</keyword>
<accession>A0AA38HJ67</accession>
<dbReference type="SUPFAM" id="SSF53383">
    <property type="entry name" value="PLP-dependent transferases"/>
    <property type="match status" value="1"/>
</dbReference>
<keyword evidence="4" id="KW-0663">Pyridoxal phosphate</keyword>
<protein>
    <recommendedName>
        <fullName evidence="9">L-seryl-tRNA(Sec) selenium transferase</fullName>
    </recommendedName>
</protein>
<evidence type="ECO:0008006" key="9">
    <source>
        <dbReference type="Google" id="ProtNLM"/>
    </source>
</evidence>
<gene>
    <name evidence="7" type="ORF">Zmor_011801</name>
</gene>
<sequence>MNDLLKSIPSVNKLLNNNEIKEFPLLENTKVEIINDTIEQIRLGIFENKISVLTEDDTVKKVLDSMFNYNNHLSRVINGTGTIVHTNLGRSVLPTEVIQNIVNANMGYSNLEFDLNLGQRGQRDEFISQQVAELVGAEAACVVNNNAAAVFITLNTLFKNKKVIVSRGELVEIGGSFRIPEIMKASGAKLVEVGATNRTHFSDYENAIQEDEKILGLLKVHASNYKIEGFTSSVSINELAKLKNEKMILVEDQGSGSFINLAKYNASVQPENTVSDSIKQGVDLILFSCDKLLGGIQAGIIAGRADLIKKIKKNQLFRTFRVNKLVLSGLETLLNIYKDESRAIKTIPTLRMISEKPSEVEKRVDKFLSNISQSVLQFKKVKTEATIGGGSMPQTKLES</sequence>
<evidence type="ECO:0000256" key="1">
    <source>
        <dbReference type="ARBA" id="ARBA00001933"/>
    </source>
</evidence>
<evidence type="ECO:0000313" key="7">
    <source>
        <dbReference type="EMBL" id="KAJ3616601.1"/>
    </source>
</evidence>
<dbReference type="GO" id="GO:0004125">
    <property type="term" value="F:L-seryl-tRNA(Sec) selenium transferase activity"/>
    <property type="evidence" value="ECO:0007669"/>
    <property type="project" value="InterPro"/>
</dbReference>
<comment type="caution">
    <text evidence="7">The sequence shown here is derived from an EMBL/GenBank/DDBJ whole genome shotgun (WGS) entry which is preliminary data.</text>
</comment>
<keyword evidence="6" id="KW-0711">Selenium</keyword>
<dbReference type="NCBIfam" id="TIGR00474">
    <property type="entry name" value="selA"/>
    <property type="match status" value="1"/>
</dbReference>
<dbReference type="EMBL" id="JALNTZ010003193">
    <property type="protein sequence ID" value="KAJ3616601.1"/>
    <property type="molecule type" value="Genomic_DNA"/>
</dbReference>
<proteinExistence type="inferred from homology"/>
<dbReference type="Proteomes" id="UP001168821">
    <property type="component" value="Unassembled WGS sequence"/>
</dbReference>
<keyword evidence="3" id="KW-0808">Transferase</keyword>
<evidence type="ECO:0000256" key="6">
    <source>
        <dbReference type="ARBA" id="ARBA00023266"/>
    </source>
</evidence>
<dbReference type="InterPro" id="IPR018319">
    <property type="entry name" value="SelA-like"/>
</dbReference>
<dbReference type="GO" id="GO:0005737">
    <property type="term" value="C:cytoplasm"/>
    <property type="evidence" value="ECO:0007669"/>
    <property type="project" value="InterPro"/>
</dbReference>
<comment type="cofactor">
    <cofactor evidence="1">
        <name>pyridoxal 5'-phosphate</name>
        <dbReference type="ChEBI" id="CHEBI:597326"/>
    </cofactor>
</comment>
<dbReference type="GO" id="GO:0001514">
    <property type="term" value="P:selenocysteine incorporation"/>
    <property type="evidence" value="ECO:0007669"/>
    <property type="project" value="InterPro"/>
</dbReference>
<dbReference type="InterPro" id="IPR004534">
    <property type="entry name" value="SelA_trans"/>
</dbReference>
<dbReference type="HAMAP" id="MF_00423">
    <property type="entry name" value="SelA"/>
    <property type="match status" value="1"/>
</dbReference>